<name>A0A6J6IY16_9ZZZZ</name>
<proteinExistence type="predicted"/>
<feature type="compositionally biased region" description="Low complexity" evidence="1">
    <location>
        <begin position="656"/>
        <end position="678"/>
    </location>
</feature>
<evidence type="ECO:0000256" key="1">
    <source>
        <dbReference type="SAM" id="MobiDB-lite"/>
    </source>
</evidence>
<evidence type="ECO:0000313" key="2">
    <source>
        <dbReference type="EMBL" id="CAB4629314.1"/>
    </source>
</evidence>
<feature type="region of interest" description="Disordered" evidence="1">
    <location>
        <begin position="619"/>
        <end position="678"/>
    </location>
</feature>
<dbReference type="EMBL" id="CAEZVN010000024">
    <property type="protein sequence ID" value="CAB4629314.1"/>
    <property type="molecule type" value="Genomic_DNA"/>
</dbReference>
<gene>
    <name evidence="2" type="ORF">UFOPK2001_00413</name>
</gene>
<reference evidence="2" key="1">
    <citation type="submission" date="2020-05" db="EMBL/GenBank/DDBJ databases">
        <authorList>
            <person name="Chiriac C."/>
            <person name="Salcher M."/>
            <person name="Ghai R."/>
            <person name="Kavagutti S V."/>
        </authorList>
    </citation>
    <scope>NUCLEOTIDE SEQUENCE</scope>
</reference>
<organism evidence="2">
    <name type="scientific">freshwater metagenome</name>
    <dbReference type="NCBI Taxonomy" id="449393"/>
    <lineage>
        <taxon>unclassified sequences</taxon>
        <taxon>metagenomes</taxon>
        <taxon>ecological metagenomes</taxon>
    </lineage>
</organism>
<feature type="compositionally biased region" description="Pro residues" evidence="1">
    <location>
        <begin position="645"/>
        <end position="655"/>
    </location>
</feature>
<sequence>MRRVISFLLALALIGTPSVARAEAPLIANSPVLLVGSFGVGATISALYPSDDQSIAASFEWYADGSLISAAQSANLALGSDLAGKVVSAKVTLSKSGFADLIVDAPGARVFSSVPQGGGTMTYGDESVAQPGCFSPRPSGVATATVGWHLNFSCQPFNTNFGNTVEQSFRWFRNGEQIAGATQSSYRLQLADSGQNIWGAYQVTYANGFVFSESKKLRTAVPYQLTIAKPTIAGTVSAGSVLTAGTTGSDSQATISYQWFVDYAPVVGATSQTFTVGANDVGKAVQVIAIGQRSGYSPASSLSDPAAGSSVQAVNPMAAYSAVFRGYSQTATNYDISYVVSPTVDSATLARETALVRKAADFWRGEYTPAGVTVMYLTQSDAAWAEGVLAQHPSWSAGVPGGIRSWIERNSCGFALAFKADQRQIFIQCVRNGADSSINDQQVGPHEYSHWVQYEQTASLFLGTVPWLIEGQANFYGLALGIAPEDQTLSFINKSIAGHATQYDIYNGYQFADFKMLDLFQSGNVFDVQTMLTRGGTVWDQYAVGTLASEWLVAQYGHQRYVDWMKELLRTKGQGNDAERAANAVAFNTVYGFEFSQLPLYLTPYFAARSLQLRAAWAQQNQPSSSPSPQVGGGGGGSSSTPTPTATPTPTPLPTASPTVTASPSPTPKPTVTASPTPVATKPMAIAAFAAKTSTLSASQRTAISKQVRTIEPRQITCTALYSSKTTAKELVIFKSRAKNTCDYAKSSLKSVGKSASISVATAKTTKPAEVGKVYLNFKG</sequence>
<accession>A0A6J6IY16</accession>
<dbReference type="Gene3D" id="2.60.40.2700">
    <property type="match status" value="2"/>
</dbReference>
<protein>
    <submittedName>
        <fullName evidence="2">Unannotated protein</fullName>
    </submittedName>
</protein>
<dbReference type="AlphaFoldDB" id="A0A6J6IY16"/>